<evidence type="ECO:0000313" key="1">
    <source>
        <dbReference type="EMBL" id="KAK9712664.1"/>
    </source>
</evidence>
<evidence type="ECO:0000313" key="2">
    <source>
        <dbReference type="Proteomes" id="UP001458880"/>
    </source>
</evidence>
<reference evidence="1 2" key="1">
    <citation type="journal article" date="2024" name="BMC Genomics">
        <title>De novo assembly and annotation of Popillia japonica's genome with initial clues to its potential as an invasive pest.</title>
        <authorList>
            <person name="Cucini C."/>
            <person name="Boschi S."/>
            <person name="Funari R."/>
            <person name="Cardaioli E."/>
            <person name="Iannotti N."/>
            <person name="Marturano G."/>
            <person name="Paoli F."/>
            <person name="Bruttini M."/>
            <person name="Carapelli A."/>
            <person name="Frati F."/>
            <person name="Nardi F."/>
        </authorList>
    </citation>
    <scope>NUCLEOTIDE SEQUENCE [LARGE SCALE GENOMIC DNA]</scope>
    <source>
        <strain evidence="1">DMR45628</strain>
    </source>
</reference>
<protein>
    <submittedName>
        <fullName evidence="1">Uncharacterized protein</fullName>
    </submittedName>
</protein>
<comment type="caution">
    <text evidence="1">The sequence shown here is derived from an EMBL/GenBank/DDBJ whole genome shotgun (WGS) entry which is preliminary data.</text>
</comment>
<dbReference type="AlphaFoldDB" id="A0AAW1K467"/>
<sequence>MVKLLLGQLSGYPPDGWDRKWVICPDIEMVKLLLGQLSGYPPDGWDRRVKAWHWITRSWPLRNVLVQEEYNVPIEPLVDRNNIISSSE</sequence>
<accession>A0AAW1K467</accession>
<dbReference type="Proteomes" id="UP001458880">
    <property type="component" value="Unassembled WGS sequence"/>
</dbReference>
<name>A0AAW1K467_POPJA</name>
<dbReference type="EMBL" id="JASPKY010000259">
    <property type="protein sequence ID" value="KAK9712664.1"/>
    <property type="molecule type" value="Genomic_DNA"/>
</dbReference>
<keyword evidence="2" id="KW-1185">Reference proteome</keyword>
<gene>
    <name evidence="1" type="ORF">QE152_g24777</name>
</gene>
<proteinExistence type="predicted"/>
<organism evidence="1 2">
    <name type="scientific">Popillia japonica</name>
    <name type="common">Japanese beetle</name>
    <dbReference type="NCBI Taxonomy" id="7064"/>
    <lineage>
        <taxon>Eukaryota</taxon>
        <taxon>Metazoa</taxon>
        <taxon>Ecdysozoa</taxon>
        <taxon>Arthropoda</taxon>
        <taxon>Hexapoda</taxon>
        <taxon>Insecta</taxon>
        <taxon>Pterygota</taxon>
        <taxon>Neoptera</taxon>
        <taxon>Endopterygota</taxon>
        <taxon>Coleoptera</taxon>
        <taxon>Polyphaga</taxon>
        <taxon>Scarabaeiformia</taxon>
        <taxon>Scarabaeidae</taxon>
        <taxon>Rutelinae</taxon>
        <taxon>Popillia</taxon>
    </lineage>
</organism>